<feature type="chain" id="PRO_5015023224" description="Peptidyl-prolyl cis-trans isomerase" evidence="4">
    <location>
        <begin position="19"/>
        <end position="184"/>
    </location>
</feature>
<evidence type="ECO:0000259" key="5">
    <source>
        <dbReference type="PROSITE" id="PS50072"/>
    </source>
</evidence>
<dbReference type="RefSeq" id="WP_106452645.1">
    <property type="nucleotide sequence ID" value="NZ_PXYH01000005.1"/>
</dbReference>
<dbReference type="EC" id="5.2.1.8" evidence="4"/>
<dbReference type="PROSITE" id="PS00170">
    <property type="entry name" value="CSA_PPIASE_1"/>
    <property type="match status" value="1"/>
</dbReference>
<comment type="similarity">
    <text evidence="1 4">Belongs to the cyclophilin-type PPIase family.</text>
</comment>
<dbReference type="PANTHER" id="PTHR43246">
    <property type="entry name" value="PEPTIDYL-PROLYL CIS-TRANS ISOMERASE CYP38, CHLOROPLASTIC"/>
    <property type="match status" value="1"/>
</dbReference>
<keyword evidence="7" id="KW-1185">Reference proteome</keyword>
<dbReference type="InterPro" id="IPR044665">
    <property type="entry name" value="E_coli_cyclophilin_A-like"/>
</dbReference>
<dbReference type="PRINTS" id="PR00153">
    <property type="entry name" value="CSAPPISMRASE"/>
</dbReference>
<dbReference type="EMBL" id="PXYH01000005">
    <property type="protein sequence ID" value="PSJ45440.1"/>
    <property type="molecule type" value="Genomic_DNA"/>
</dbReference>
<name>A0A2P7R5E0_9GAMM</name>
<keyword evidence="2 4" id="KW-0697">Rotamase</keyword>
<evidence type="ECO:0000313" key="6">
    <source>
        <dbReference type="EMBL" id="PSJ45440.1"/>
    </source>
</evidence>
<evidence type="ECO:0000256" key="1">
    <source>
        <dbReference type="ARBA" id="ARBA00007365"/>
    </source>
</evidence>
<accession>A0A2P7R5E0</accession>
<sequence length="184" mass="19731">MARLFLLLAALLSAATHAGPRVELITSHGTLQLELDDQAAPATVANFLRYVEDGSYDGSLFHRLIPGFVVQGGGYGADYAPLPTYDPVQNESANGLSNLAGTLAMARTQDPDSATRQFYINLADNRSLDAGAGPGYTVFGRVVEGEEVLARMAAEPTGINVQLRARDMPRQPMVLQQARRLDGD</sequence>
<comment type="caution">
    <text evidence="6">The sequence shown here is derived from an EMBL/GenBank/DDBJ whole genome shotgun (WGS) entry which is preliminary data.</text>
</comment>
<evidence type="ECO:0000313" key="7">
    <source>
        <dbReference type="Proteomes" id="UP000242181"/>
    </source>
</evidence>
<feature type="signal peptide" evidence="4">
    <location>
        <begin position="1"/>
        <end position="18"/>
    </location>
</feature>
<dbReference type="GO" id="GO:0006457">
    <property type="term" value="P:protein folding"/>
    <property type="evidence" value="ECO:0007669"/>
    <property type="project" value="InterPro"/>
</dbReference>
<dbReference type="InterPro" id="IPR020892">
    <property type="entry name" value="Cyclophilin-type_PPIase_CS"/>
</dbReference>
<keyword evidence="3 4" id="KW-0413">Isomerase</keyword>
<reference evidence="6 7" key="1">
    <citation type="submission" date="2018-03" db="EMBL/GenBank/DDBJ databases">
        <title>The draft genome of Zobellella taiwanensis JCM 13381.</title>
        <authorList>
            <person name="Liu L."/>
            <person name="Li L."/>
            <person name="Wang T."/>
            <person name="Zhang X."/>
            <person name="Liang L."/>
        </authorList>
    </citation>
    <scope>NUCLEOTIDE SEQUENCE [LARGE SCALE GENOMIC DNA]</scope>
    <source>
        <strain evidence="6 7">JCM 13381</strain>
    </source>
</reference>
<dbReference type="InterPro" id="IPR029000">
    <property type="entry name" value="Cyclophilin-like_dom_sf"/>
</dbReference>
<dbReference type="Proteomes" id="UP000242181">
    <property type="component" value="Unassembled WGS sequence"/>
</dbReference>
<dbReference type="Gene3D" id="2.40.100.10">
    <property type="entry name" value="Cyclophilin-like"/>
    <property type="match status" value="1"/>
</dbReference>
<evidence type="ECO:0000256" key="4">
    <source>
        <dbReference type="RuleBase" id="RU363019"/>
    </source>
</evidence>
<dbReference type="SUPFAM" id="SSF50891">
    <property type="entry name" value="Cyclophilin-like"/>
    <property type="match status" value="1"/>
</dbReference>
<dbReference type="GO" id="GO:0003755">
    <property type="term" value="F:peptidyl-prolyl cis-trans isomerase activity"/>
    <property type="evidence" value="ECO:0007669"/>
    <property type="project" value="UniProtKB-UniRule"/>
</dbReference>
<proteinExistence type="inferred from homology"/>
<gene>
    <name evidence="6" type="ORF">C7I36_05055</name>
</gene>
<comment type="function">
    <text evidence="4">PPIases accelerate the folding of proteins. It catalyzes the cis-trans isomerization of proline imidic peptide bonds in oligopeptides.</text>
</comment>
<keyword evidence="4" id="KW-0732">Signal</keyword>
<feature type="domain" description="PPIase cyclophilin-type" evidence="5">
    <location>
        <begin position="29"/>
        <end position="180"/>
    </location>
</feature>
<dbReference type="PROSITE" id="PS50072">
    <property type="entry name" value="CSA_PPIASE_2"/>
    <property type="match status" value="1"/>
</dbReference>
<dbReference type="AlphaFoldDB" id="A0A2P7R5E0"/>
<evidence type="ECO:0000256" key="3">
    <source>
        <dbReference type="ARBA" id="ARBA00023235"/>
    </source>
</evidence>
<organism evidence="6 7">
    <name type="scientific">Zobellella taiwanensis</name>
    <dbReference type="NCBI Taxonomy" id="347535"/>
    <lineage>
        <taxon>Bacteria</taxon>
        <taxon>Pseudomonadati</taxon>
        <taxon>Pseudomonadota</taxon>
        <taxon>Gammaproteobacteria</taxon>
        <taxon>Aeromonadales</taxon>
        <taxon>Aeromonadaceae</taxon>
        <taxon>Zobellella</taxon>
    </lineage>
</organism>
<comment type="catalytic activity">
    <reaction evidence="4">
        <text>[protein]-peptidylproline (omega=180) = [protein]-peptidylproline (omega=0)</text>
        <dbReference type="Rhea" id="RHEA:16237"/>
        <dbReference type="Rhea" id="RHEA-COMP:10747"/>
        <dbReference type="Rhea" id="RHEA-COMP:10748"/>
        <dbReference type="ChEBI" id="CHEBI:83833"/>
        <dbReference type="ChEBI" id="CHEBI:83834"/>
        <dbReference type="EC" id="5.2.1.8"/>
    </reaction>
</comment>
<evidence type="ECO:0000256" key="2">
    <source>
        <dbReference type="ARBA" id="ARBA00023110"/>
    </source>
</evidence>
<dbReference type="InterPro" id="IPR002130">
    <property type="entry name" value="Cyclophilin-type_PPIase_dom"/>
</dbReference>
<dbReference type="OrthoDB" id="9807797at2"/>
<dbReference type="Pfam" id="PF00160">
    <property type="entry name" value="Pro_isomerase"/>
    <property type="match status" value="1"/>
</dbReference>
<protein>
    <recommendedName>
        <fullName evidence="4">Peptidyl-prolyl cis-trans isomerase</fullName>
        <shortName evidence="4">PPIase</shortName>
        <ecNumber evidence="4">5.2.1.8</ecNumber>
    </recommendedName>
</protein>